<organism evidence="2 3">
    <name type="scientific">Alligator mississippiensis</name>
    <name type="common">American alligator</name>
    <dbReference type="NCBI Taxonomy" id="8496"/>
    <lineage>
        <taxon>Eukaryota</taxon>
        <taxon>Metazoa</taxon>
        <taxon>Chordata</taxon>
        <taxon>Craniata</taxon>
        <taxon>Vertebrata</taxon>
        <taxon>Euteleostomi</taxon>
        <taxon>Archelosauria</taxon>
        <taxon>Archosauria</taxon>
        <taxon>Crocodylia</taxon>
        <taxon>Alligatoridae</taxon>
        <taxon>Alligatorinae</taxon>
        <taxon>Alligator</taxon>
    </lineage>
</organism>
<dbReference type="Proteomes" id="UP000050525">
    <property type="component" value="Unassembled WGS sequence"/>
</dbReference>
<gene>
    <name evidence="2" type="ORF">Y1Q_0004510</name>
</gene>
<evidence type="ECO:0000313" key="2">
    <source>
        <dbReference type="EMBL" id="KYO41818.1"/>
    </source>
</evidence>
<evidence type="ECO:0000313" key="3">
    <source>
        <dbReference type="Proteomes" id="UP000050525"/>
    </source>
</evidence>
<sequence length="95" mass="9376">MCGLLQAAEKGMEKCVASQGLPGTTGQGPASTCSALAWPGPGKEVSGPAPSPSTGDKSEAVTGPGATQKSKASIPVGCFTLQCQETETPGPMLRA</sequence>
<feature type="region of interest" description="Disordered" evidence="1">
    <location>
        <begin position="18"/>
        <end position="72"/>
    </location>
</feature>
<evidence type="ECO:0000256" key="1">
    <source>
        <dbReference type="SAM" id="MobiDB-lite"/>
    </source>
</evidence>
<reference evidence="2 3" key="1">
    <citation type="journal article" date="2012" name="Genome Biol.">
        <title>Sequencing three crocodilian genomes to illuminate the evolution of archosaurs and amniotes.</title>
        <authorList>
            <person name="St John J.A."/>
            <person name="Braun E.L."/>
            <person name="Isberg S.R."/>
            <person name="Miles L.G."/>
            <person name="Chong A.Y."/>
            <person name="Gongora J."/>
            <person name="Dalzell P."/>
            <person name="Moran C."/>
            <person name="Bed'hom B."/>
            <person name="Abzhanov A."/>
            <person name="Burgess S.C."/>
            <person name="Cooksey A.M."/>
            <person name="Castoe T.A."/>
            <person name="Crawford N.G."/>
            <person name="Densmore L.D."/>
            <person name="Drew J.C."/>
            <person name="Edwards S.V."/>
            <person name="Faircloth B.C."/>
            <person name="Fujita M.K."/>
            <person name="Greenwold M.J."/>
            <person name="Hoffmann F.G."/>
            <person name="Howard J.M."/>
            <person name="Iguchi T."/>
            <person name="Janes D.E."/>
            <person name="Khan S.Y."/>
            <person name="Kohno S."/>
            <person name="de Koning A.J."/>
            <person name="Lance S.L."/>
            <person name="McCarthy F.M."/>
            <person name="McCormack J.E."/>
            <person name="Merchant M.E."/>
            <person name="Peterson D.G."/>
            <person name="Pollock D.D."/>
            <person name="Pourmand N."/>
            <person name="Raney B.J."/>
            <person name="Roessler K.A."/>
            <person name="Sanford J.R."/>
            <person name="Sawyer R.H."/>
            <person name="Schmidt C.J."/>
            <person name="Triplett E.W."/>
            <person name="Tuberville T.D."/>
            <person name="Venegas-Anaya M."/>
            <person name="Howard J.T."/>
            <person name="Jarvis E.D."/>
            <person name="Guillette L.J.Jr."/>
            <person name="Glenn T.C."/>
            <person name="Green R.E."/>
            <person name="Ray D.A."/>
        </authorList>
    </citation>
    <scope>NUCLEOTIDE SEQUENCE [LARGE SCALE GENOMIC DNA]</scope>
    <source>
        <strain evidence="2">KSC_2009_1</strain>
    </source>
</reference>
<protein>
    <submittedName>
        <fullName evidence="2">Uncharacterized protein</fullName>
    </submittedName>
</protein>
<dbReference type="AlphaFoldDB" id="A0A151NYE2"/>
<feature type="compositionally biased region" description="Polar residues" evidence="1">
    <location>
        <begin position="21"/>
        <end position="34"/>
    </location>
</feature>
<accession>A0A151NYE2</accession>
<comment type="caution">
    <text evidence="2">The sequence shown here is derived from an EMBL/GenBank/DDBJ whole genome shotgun (WGS) entry which is preliminary data.</text>
</comment>
<keyword evidence="3" id="KW-1185">Reference proteome</keyword>
<proteinExistence type="predicted"/>
<name>A0A151NYE2_ALLMI</name>
<dbReference type="EMBL" id="AKHW03001603">
    <property type="protein sequence ID" value="KYO41818.1"/>
    <property type="molecule type" value="Genomic_DNA"/>
</dbReference>